<keyword evidence="2" id="KW-1133">Transmembrane helix</keyword>
<dbReference type="EMBL" id="JAARLZ010000003">
    <property type="protein sequence ID" value="NII05896.1"/>
    <property type="molecule type" value="Genomic_DNA"/>
</dbReference>
<organism evidence="3 4">
    <name type="scientific">Luteibacter anthropi</name>
    <dbReference type="NCBI Taxonomy" id="564369"/>
    <lineage>
        <taxon>Bacteria</taxon>
        <taxon>Pseudomonadati</taxon>
        <taxon>Pseudomonadota</taxon>
        <taxon>Gammaproteobacteria</taxon>
        <taxon>Lysobacterales</taxon>
        <taxon>Rhodanobacteraceae</taxon>
        <taxon>Luteibacter</taxon>
    </lineage>
</organism>
<keyword evidence="2" id="KW-0472">Membrane</keyword>
<dbReference type="AlphaFoldDB" id="A0A7X5U8M8"/>
<evidence type="ECO:0000313" key="4">
    <source>
        <dbReference type="Proteomes" id="UP000490980"/>
    </source>
</evidence>
<feature type="region of interest" description="Disordered" evidence="1">
    <location>
        <begin position="39"/>
        <end position="74"/>
    </location>
</feature>
<keyword evidence="4" id="KW-1185">Reference proteome</keyword>
<evidence type="ECO:0000256" key="1">
    <source>
        <dbReference type="SAM" id="MobiDB-lite"/>
    </source>
</evidence>
<sequence length="271" mass="29028">MSNQSSGSKWIAGVLVVAIAAVIAVFVYREKQAREAAGAPPFASASSSASPPTQVHDQPLPQHPIDGPAGASTAALPSLDQSDDAVLAGLLALSGDGALKSLLRPEAIISRMVSTIDALPKQSIGMNVLPLRTPTGTFQVQSADGMFVAAKKNADRYATYMYVADRIQPQAAAAWYKRNYPLFQQAYRDLGTNGYFNDRLVEVIDHLLDAPEPKGSLQLLPEKQGYVYSNPTYEQLSAGQKFMVRVGAENEAKLKNKLRALRDAIVATPGT</sequence>
<protein>
    <submittedName>
        <fullName evidence="3">DUF3014 domain-containing protein</fullName>
    </submittedName>
</protein>
<name>A0A7X5U8M8_9GAMM</name>
<dbReference type="Proteomes" id="UP000490980">
    <property type="component" value="Unassembled WGS sequence"/>
</dbReference>
<feature type="compositionally biased region" description="Low complexity" evidence="1">
    <location>
        <begin position="39"/>
        <end position="52"/>
    </location>
</feature>
<comment type="caution">
    <text evidence="3">The sequence shown here is derived from an EMBL/GenBank/DDBJ whole genome shotgun (WGS) entry which is preliminary data.</text>
</comment>
<feature type="transmembrane region" description="Helical" evidence="2">
    <location>
        <begin position="6"/>
        <end position="28"/>
    </location>
</feature>
<gene>
    <name evidence="3" type="ORF">HBF25_05750</name>
</gene>
<dbReference type="Pfam" id="PF11219">
    <property type="entry name" value="DUF3014"/>
    <property type="match status" value="1"/>
</dbReference>
<reference evidence="3 4" key="1">
    <citation type="submission" date="2020-03" db="EMBL/GenBank/DDBJ databases">
        <authorList>
            <person name="Lai Q."/>
        </authorList>
    </citation>
    <scope>NUCLEOTIDE SEQUENCE [LARGE SCALE GENOMIC DNA]</scope>
    <source>
        <strain evidence="3 4">CCUG 25036</strain>
    </source>
</reference>
<dbReference type="InterPro" id="IPR021382">
    <property type="entry name" value="DUF3014"/>
</dbReference>
<dbReference type="RefSeq" id="WP_166947009.1">
    <property type="nucleotide sequence ID" value="NZ_CP077072.1"/>
</dbReference>
<evidence type="ECO:0000313" key="3">
    <source>
        <dbReference type="EMBL" id="NII05896.1"/>
    </source>
</evidence>
<evidence type="ECO:0000256" key="2">
    <source>
        <dbReference type="SAM" id="Phobius"/>
    </source>
</evidence>
<keyword evidence="2" id="KW-0812">Transmembrane</keyword>
<accession>A0A7X5U8M8</accession>
<proteinExistence type="predicted"/>